<dbReference type="OrthoDB" id="192887at2759"/>
<keyword evidence="5" id="KW-0597">Phosphoprotein</keyword>
<organism evidence="11 12">
    <name type="scientific">Paramuricea clavata</name>
    <name type="common">Red gorgonian</name>
    <name type="synonym">Violescent sea-whip</name>
    <dbReference type="NCBI Taxonomy" id="317549"/>
    <lineage>
        <taxon>Eukaryota</taxon>
        <taxon>Metazoa</taxon>
        <taxon>Cnidaria</taxon>
        <taxon>Anthozoa</taxon>
        <taxon>Octocorallia</taxon>
        <taxon>Malacalcyonacea</taxon>
        <taxon>Plexauridae</taxon>
        <taxon>Paramuricea</taxon>
    </lineage>
</organism>
<dbReference type="PIRSF" id="PIRSF000654">
    <property type="entry name" value="Integrin-linked_kinase"/>
    <property type="match status" value="1"/>
</dbReference>
<evidence type="ECO:0000256" key="9">
    <source>
        <dbReference type="ARBA" id="ARBA00022840"/>
    </source>
</evidence>
<keyword evidence="4" id="KW-0723">Serine/threonine-protein kinase</keyword>
<evidence type="ECO:0000256" key="7">
    <source>
        <dbReference type="ARBA" id="ARBA00022741"/>
    </source>
</evidence>
<dbReference type="PANTHER" id="PTHR24055">
    <property type="entry name" value="MITOGEN-ACTIVATED PROTEIN KINASE"/>
    <property type="match status" value="1"/>
</dbReference>
<dbReference type="EMBL" id="CACRXK020017228">
    <property type="protein sequence ID" value="CAB4030916.1"/>
    <property type="molecule type" value="Genomic_DNA"/>
</dbReference>
<evidence type="ECO:0000256" key="4">
    <source>
        <dbReference type="ARBA" id="ARBA00022527"/>
    </source>
</evidence>
<evidence type="ECO:0000313" key="11">
    <source>
        <dbReference type="EMBL" id="CAB4030916.1"/>
    </source>
</evidence>
<dbReference type="AlphaFoldDB" id="A0A7D9LE48"/>
<dbReference type="Gene3D" id="3.30.200.20">
    <property type="entry name" value="Phosphorylase Kinase, domain 1"/>
    <property type="match status" value="1"/>
</dbReference>
<dbReference type="PROSITE" id="PS01351">
    <property type="entry name" value="MAPK"/>
    <property type="match status" value="1"/>
</dbReference>
<accession>A0A7D9LE48</accession>
<keyword evidence="6" id="KW-0808">Transferase</keyword>
<evidence type="ECO:0000256" key="8">
    <source>
        <dbReference type="ARBA" id="ARBA00022777"/>
    </source>
</evidence>
<keyword evidence="7" id="KW-0547">Nucleotide-binding</keyword>
<evidence type="ECO:0000256" key="6">
    <source>
        <dbReference type="ARBA" id="ARBA00022679"/>
    </source>
</evidence>
<dbReference type="FunFam" id="1.10.510.10:FF:000563">
    <property type="entry name" value="Mitogen-activated protein kinase"/>
    <property type="match status" value="1"/>
</dbReference>
<dbReference type="Gene3D" id="1.10.510.10">
    <property type="entry name" value="Transferase(Phosphotransferase) domain 1"/>
    <property type="match status" value="1"/>
</dbReference>
<protein>
    <recommendedName>
        <fullName evidence="3">mitogen-activated protein kinase</fullName>
        <ecNumber evidence="3">2.7.11.24</ecNumber>
    </recommendedName>
</protein>
<keyword evidence="12" id="KW-1185">Reference proteome</keyword>
<evidence type="ECO:0000313" key="12">
    <source>
        <dbReference type="Proteomes" id="UP001152795"/>
    </source>
</evidence>
<comment type="caution">
    <text evidence="11">The sequence shown here is derived from an EMBL/GenBank/DDBJ whole genome shotgun (WGS) entry which is preliminary data.</text>
</comment>
<dbReference type="GO" id="GO:0004707">
    <property type="term" value="F:MAP kinase activity"/>
    <property type="evidence" value="ECO:0007669"/>
    <property type="project" value="UniProtKB-EC"/>
</dbReference>
<sequence length="236" mass="27345">MIEPMGNGFYRTETNKATWEVPERYQDLQSIGSGAYGLVCSSDDKMLGEKVAIKKFSRPFQSLIHAKRTYRELKLLRHMDHENIIGILNIFTPQSSMEDFQDVYMVTQLMGADLNSILKCQQLSDDHVKFLIYQILRGLKYIHSAGVIHRDLKPSNIAVNEDCELRILDFGLARMADNEMTGYVATRWYRAPEIMLNWMHYNQTVDIWSVGCIMAELLTSKTLFPGTDRILYNIYR</sequence>
<dbReference type="InterPro" id="IPR000719">
    <property type="entry name" value="Prot_kinase_dom"/>
</dbReference>
<dbReference type="PROSITE" id="PS00107">
    <property type="entry name" value="PROTEIN_KINASE_ATP"/>
    <property type="match status" value="1"/>
</dbReference>
<comment type="cofactor">
    <cofactor evidence="1">
        <name>Mg(2+)</name>
        <dbReference type="ChEBI" id="CHEBI:18420"/>
    </cofactor>
</comment>
<dbReference type="SMART" id="SM00220">
    <property type="entry name" value="S_TKc"/>
    <property type="match status" value="1"/>
</dbReference>
<evidence type="ECO:0000256" key="2">
    <source>
        <dbReference type="ARBA" id="ARBA00008832"/>
    </source>
</evidence>
<dbReference type="InterPro" id="IPR017441">
    <property type="entry name" value="Protein_kinase_ATP_BS"/>
</dbReference>
<evidence type="ECO:0000256" key="5">
    <source>
        <dbReference type="ARBA" id="ARBA00022553"/>
    </source>
</evidence>
<feature type="domain" description="Protein kinase" evidence="10">
    <location>
        <begin position="25"/>
        <end position="236"/>
    </location>
</feature>
<proteinExistence type="inferred from homology"/>
<comment type="similarity">
    <text evidence="2">Belongs to the protein kinase superfamily. CMGC Ser/Thr protein kinase family. MAP kinase subfamily.</text>
</comment>
<dbReference type="InterPro" id="IPR050117">
    <property type="entry name" value="MAPK"/>
</dbReference>
<dbReference type="EC" id="2.7.11.24" evidence="3"/>
<evidence type="ECO:0000256" key="3">
    <source>
        <dbReference type="ARBA" id="ARBA00012411"/>
    </source>
</evidence>
<dbReference type="GO" id="GO:0005524">
    <property type="term" value="F:ATP binding"/>
    <property type="evidence" value="ECO:0007669"/>
    <property type="project" value="UniProtKB-UniRule"/>
</dbReference>
<dbReference type="InterPro" id="IPR003527">
    <property type="entry name" value="MAP_kinase_CS"/>
</dbReference>
<keyword evidence="8 11" id="KW-0418">Kinase</keyword>
<dbReference type="Proteomes" id="UP001152795">
    <property type="component" value="Unassembled WGS sequence"/>
</dbReference>
<reference evidence="11" key="1">
    <citation type="submission" date="2020-04" db="EMBL/GenBank/DDBJ databases">
        <authorList>
            <person name="Alioto T."/>
            <person name="Alioto T."/>
            <person name="Gomez Garrido J."/>
        </authorList>
    </citation>
    <scope>NUCLEOTIDE SEQUENCE</scope>
    <source>
        <strain evidence="11">A484AB</strain>
    </source>
</reference>
<dbReference type="PROSITE" id="PS50011">
    <property type="entry name" value="PROTEIN_KINASE_DOM"/>
    <property type="match status" value="1"/>
</dbReference>
<dbReference type="SUPFAM" id="SSF56112">
    <property type="entry name" value="Protein kinase-like (PK-like)"/>
    <property type="match status" value="1"/>
</dbReference>
<evidence type="ECO:0000259" key="10">
    <source>
        <dbReference type="PROSITE" id="PS50011"/>
    </source>
</evidence>
<gene>
    <name evidence="11" type="ORF">PACLA_8A047025</name>
</gene>
<dbReference type="FunFam" id="3.30.200.20:FF:000769">
    <property type="entry name" value="Mitogen-activated protein kinase 14"/>
    <property type="match status" value="1"/>
</dbReference>
<evidence type="ECO:0000256" key="1">
    <source>
        <dbReference type="ARBA" id="ARBA00001946"/>
    </source>
</evidence>
<dbReference type="Pfam" id="PF00069">
    <property type="entry name" value="Pkinase"/>
    <property type="match status" value="1"/>
</dbReference>
<name>A0A7D9LE48_PARCT</name>
<keyword evidence="9" id="KW-0067">ATP-binding</keyword>
<dbReference type="InterPro" id="IPR011009">
    <property type="entry name" value="Kinase-like_dom_sf"/>
</dbReference>